<dbReference type="EMBL" id="MW310242">
    <property type="protein sequence ID" value="QXP43563.1"/>
    <property type="molecule type" value="Genomic_DNA"/>
</dbReference>
<comment type="function">
    <text evidence="1">Core subunit of the mitochondrial membrane respiratory chain NADH dehydrogenase (Complex I) that is believed to belong to the minimal assembly required for catalysis. Complex I functions in the transfer of electrons from NADH to the respiratory chain. The immediate electron acceptor for the enzyme is believed to be ubiquinone.</text>
</comment>
<dbReference type="PRINTS" id="PR01436">
    <property type="entry name" value="NADHDHGNASE2"/>
</dbReference>
<dbReference type="InterPro" id="IPR003917">
    <property type="entry name" value="NADH_UbQ_OxRdtase_chain2"/>
</dbReference>
<evidence type="ECO:0000256" key="8">
    <source>
        <dbReference type="ARBA" id="ARBA00022692"/>
    </source>
</evidence>
<proteinExistence type="inferred from homology"/>
<feature type="transmembrane region" description="Helical" evidence="18">
    <location>
        <begin position="264"/>
        <end position="286"/>
    </location>
</feature>
<dbReference type="PANTHER" id="PTHR46552">
    <property type="entry name" value="NADH-UBIQUINONE OXIDOREDUCTASE CHAIN 2"/>
    <property type="match status" value="1"/>
</dbReference>
<evidence type="ECO:0000256" key="7">
    <source>
        <dbReference type="ARBA" id="ARBA00022660"/>
    </source>
</evidence>
<evidence type="ECO:0000256" key="12">
    <source>
        <dbReference type="ARBA" id="ARBA00022989"/>
    </source>
</evidence>
<keyword evidence="8 18" id="KW-0812">Transmembrane</keyword>
<accession>A0A8F5XTP5</accession>
<evidence type="ECO:0000256" key="19">
    <source>
        <dbReference type="SAM" id="SignalP"/>
    </source>
</evidence>
<evidence type="ECO:0000256" key="11">
    <source>
        <dbReference type="ARBA" id="ARBA00022982"/>
    </source>
</evidence>
<dbReference type="PANTHER" id="PTHR46552:SF1">
    <property type="entry name" value="NADH-UBIQUINONE OXIDOREDUCTASE CHAIN 2"/>
    <property type="match status" value="1"/>
</dbReference>
<keyword evidence="19" id="KW-0732">Signal</keyword>
<comment type="similarity">
    <text evidence="3 18">Belongs to the complex I subunit 2 family.</text>
</comment>
<feature type="transmembrane region" description="Helical" evidence="18">
    <location>
        <begin position="191"/>
        <end position="211"/>
    </location>
</feature>
<keyword evidence="6" id="KW-0813">Transport</keyword>
<evidence type="ECO:0000256" key="15">
    <source>
        <dbReference type="ARBA" id="ARBA00023128"/>
    </source>
</evidence>
<feature type="transmembrane region" description="Helical" evidence="18">
    <location>
        <begin position="307"/>
        <end position="326"/>
    </location>
</feature>
<organism evidence="21">
    <name type="scientific">Xenopsylla cheopis</name>
    <name type="common">Oriental rat flea</name>
    <name type="synonym">Pulex cheopis</name>
    <dbReference type="NCBI Taxonomy" id="163159"/>
    <lineage>
        <taxon>Eukaryota</taxon>
        <taxon>Metazoa</taxon>
        <taxon>Ecdysozoa</taxon>
        <taxon>Arthropoda</taxon>
        <taxon>Hexapoda</taxon>
        <taxon>Insecta</taxon>
        <taxon>Pterygota</taxon>
        <taxon>Neoptera</taxon>
        <taxon>Endopterygota</taxon>
        <taxon>Siphonaptera</taxon>
        <taxon>Pulicidae</taxon>
        <taxon>Xenopsyllinae</taxon>
        <taxon>Xenopsylla</taxon>
    </lineage>
</organism>
<evidence type="ECO:0000256" key="14">
    <source>
        <dbReference type="ARBA" id="ARBA00023075"/>
    </source>
</evidence>
<keyword evidence="16 18" id="KW-0472">Membrane</keyword>
<evidence type="ECO:0000256" key="9">
    <source>
        <dbReference type="ARBA" id="ARBA00022792"/>
    </source>
</evidence>
<feature type="signal peptide" evidence="19">
    <location>
        <begin position="1"/>
        <end position="16"/>
    </location>
</feature>
<evidence type="ECO:0000256" key="3">
    <source>
        <dbReference type="ARBA" id="ARBA00007012"/>
    </source>
</evidence>
<keyword evidence="14 18" id="KW-0830">Ubiquinone</keyword>
<evidence type="ECO:0000256" key="5">
    <source>
        <dbReference type="ARBA" id="ARBA00021008"/>
    </source>
</evidence>
<evidence type="ECO:0000256" key="6">
    <source>
        <dbReference type="ARBA" id="ARBA00022448"/>
    </source>
</evidence>
<comment type="catalytic activity">
    <reaction evidence="17 18">
        <text>a ubiquinone + NADH + 5 H(+)(in) = a ubiquinol + NAD(+) + 4 H(+)(out)</text>
        <dbReference type="Rhea" id="RHEA:29091"/>
        <dbReference type="Rhea" id="RHEA-COMP:9565"/>
        <dbReference type="Rhea" id="RHEA-COMP:9566"/>
        <dbReference type="ChEBI" id="CHEBI:15378"/>
        <dbReference type="ChEBI" id="CHEBI:16389"/>
        <dbReference type="ChEBI" id="CHEBI:17976"/>
        <dbReference type="ChEBI" id="CHEBI:57540"/>
        <dbReference type="ChEBI" id="CHEBI:57945"/>
        <dbReference type="EC" id="7.1.1.2"/>
    </reaction>
</comment>
<evidence type="ECO:0000256" key="17">
    <source>
        <dbReference type="ARBA" id="ARBA00049551"/>
    </source>
</evidence>
<dbReference type="GO" id="GO:0005743">
    <property type="term" value="C:mitochondrial inner membrane"/>
    <property type="evidence" value="ECO:0007669"/>
    <property type="project" value="UniProtKB-SubCell"/>
</dbReference>
<feature type="transmembrane region" description="Helical" evidence="18">
    <location>
        <begin position="85"/>
        <end position="108"/>
    </location>
</feature>
<keyword evidence="7 18" id="KW-0679">Respiratory chain</keyword>
<comment type="subcellular location">
    <subcellularLocation>
        <location evidence="2 18">Mitochondrion inner membrane</location>
        <topology evidence="2 18">Multi-pass membrane protein</topology>
    </subcellularLocation>
</comment>
<reference evidence="21" key="1">
    <citation type="submission" date="2020-11" db="EMBL/GenBank/DDBJ databases">
        <title>The complete mitochondrial genome sequence of oriental rat flea (Xenopsylla cheopis).</title>
        <authorList>
            <person name="Gao C."/>
            <person name="Wang J."/>
            <person name="Wang Y."/>
        </authorList>
    </citation>
    <scope>NUCLEOTIDE SEQUENCE</scope>
</reference>
<feature type="transmembrane region" description="Helical" evidence="18">
    <location>
        <begin position="52"/>
        <end position="73"/>
    </location>
</feature>
<geneLocation type="mitochondrion" evidence="21"/>
<evidence type="ECO:0000256" key="18">
    <source>
        <dbReference type="RuleBase" id="RU003403"/>
    </source>
</evidence>
<sequence length="327" mass="39664">MFFMILMLSTLICISSNSWLGVWMGLEMNLLCFIPMMNNNKNLFSNESSLKYFLVQVFSSILLLFIVCMNFFYNNYLFMLLYNNMYMIILNSSLLMKLGMAPFHFWFPSVMESLDWYNNFILMTWQKINPFICLMYCMNIYLLYMISLISVIIGALGGMNFSSLRSILSYSSITHMGWMLISLMYNKMIFWFYFIIYMLISLMMTMIFNYYKFFYMNQIMSNSIYSLNKFIIMMMFFSMGGLPPFLGFFPKWFIIELLMNNDMFMYTIILVMMTMLTLFFYLRLMFFMMILNNFQFYWKNKLSNLKMNYLFSIFMILMFPLMFFIMI</sequence>
<comment type="function">
    <text evidence="18">Core subunit of the mitochondrial membrane respiratory chain NADH dehydrogenase (Complex I) which catalyzes electron transfer from NADH through the respiratory chain, using ubiquinone as an electron acceptor. Essential for the catalytic activity and assembly of complex I.</text>
</comment>
<keyword evidence="10 18" id="KW-1278">Translocase</keyword>
<feature type="transmembrane region" description="Helical" evidence="18">
    <location>
        <begin position="231"/>
        <end position="252"/>
    </location>
</feature>
<dbReference type="Pfam" id="PF00361">
    <property type="entry name" value="Proton_antipo_M"/>
    <property type="match status" value="1"/>
</dbReference>
<evidence type="ECO:0000256" key="13">
    <source>
        <dbReference type="ARBA" id="ARBA00023027"/>
    </source>
</evidence>
<feature type="chain" id="PRO_5034963439" description="NADH-ubiquinone oxidoreductase chain 2" evidence="19">
    <location>
        <begin position="17"/>
        <end position="327"/>
    </location>
</feature>
<feature type="transmembrane region" description="Helical" evidence="18">
    <location>
        <begin position="128"/>
        <end position="155"/>
    </location>
</feature>
<protein>
    <recommendedName>
        <fullName evidence="5 18">NADH-ubiquinone oxidoreductase chain 2</fullName>
        <ecNumber evidence="4 18">7.1.1.2</ecNumber>
    </recommendedName>
</protein>
<dbReference type="GO" id="GO:0006120">
    <property type="term" value="P:mitochondrial electron transport, NADH to ubiquinone"/>
    <property type="evidence" value="ECO:0007669"/>
    <property type="project" value="InterPro"/>
</dbReference>
<keyword evidence="9 18" id="KW-0999">Mitochondrion inner membrane</keyword>
<evidence type="ECO:0000256" key="2">
    <source>
        <dbReference type="ARBA" id="ARBA00004448"/>
    </source>
</evidence>
<keyword evidence="15 18" id="KW-0496">Mitochondrion</keyword>
<evidence type="ECO:0000256" key="4">
    <source>
        <dbReference type="ARBA" id="ARBA00012944"/>
    </source>
</evidence>
<feature type="domain" description="NADH:quinone oxidoreductase/Mrp antiporter transmembrane" evidence="20">
    <location>
        <begin position="16"/>
        <end position="277"/>
    </location>
</feature>
<dbReference type="AlphaFoldDB" id="A0A8F5XTP5"/>
<evidence type="ECO:0000256" key="16">
    <source>
        <dbReference type="ARBA" id="ARBA00023136"/>
    </source>
</evidence>
<name>A0A8F5XTP5_XENCH</name>
<dbReference type="EC" id="7.1.1.2" evidence="4 18"/>
<evidence type="ECO:0000256" key="1">
    <source>
        <dbReference type="ARBA" id="ARBA00003257"/>
    </source>
</evidence>
<dbReference type="InterPro" id="IPR050175">
    <property type="entry name" value="Complex_I_Subunit_2"/>
</dbReference>
<dbReference type="InterPro" id="IPR001750">
    <property type="entry name" value="ND/Mrp_TM"/>
</dbReference>
<evidence type="ECO:0000313" key="21">
    <source>
        <dbReference type="EMBL" id="QXP43563.1"/>
    </source>
</evidence>
<feature type="transmembrane region" description="Helical" evidence="18">
    <location>
        <begin position="167"/>
        <end position="185"/>
    </location>
</feature>
<gene>
    <name evidence="21" type="primary">nad2</name>
</gene>
<dbReference type="GO" id="GO:0008137">
    <property type="term" value="F:NADH dehydrogenase (ubiquinone) activity"/>
    <property type="evidence" value="ECO:0007669"/>
    <property type="project" value="UniProtKB-EC"/>
</dbReference>
<evidence type="ECO:0000256" key="10">
    <source>
        <dbReference type="ARBA" id="ARBA00022967"/>
    </source>
</evidence>
<keyword evidence="11 18" id="KW-0249">Electron transport</keyword>
<keyword evidence="13 18" id="KW-0520">NAD</keyword>
<keyword evidence="12 18" id="KW-1133">Transmembrane helix</keyword>
<evidence type="ECO:0000259" key="20">
    <source>
        <dbReference type="Pfam" id="PF00361"/>
    </source>
</evidence>